<name>A0A6A6KTG7_HEVBR</name>
<sequence length="308" mass="34562">MRERGHGHNTKAFHIVGPGKAVYVLVTSRQFIIPEAVENFSCSANHQRMEHCDCNRNQETVEYALKLDPLFLMALPQLAMAKKQRRFEENISTSRGGSGLGDAPELITSYNLLQTSKRFFVTSNPNPNNQLQNLSLYSVSTQNNDNRLQKNQSVPKILYSRWNSSKTPQFHQRFHSWLLISSIQISTCCSETVVAVTEELPESGGEWEDCARGDKTMESEVGNEILGGEDLHGGGTGVVPGVKPVLDTGAIVCDAVQRLTGGLHYVERYRAPEEIGYAYVELVSFHLFPFLRSRRERKKERCIWTGGA</sequence>
<evidence type="ECO:0000313" key="2">
    <source>
        <dbReference type="Proteomes" id="UP000467840"/>
    </source>
</evidence>
<protein>
    <submittedName>
        <fullName evidence="1">Uncharacterized protein</fullName>
    </submittedName>
</protein>
<organism evidence="1 2">
    <name type="scientific">Hevea brasiliensis</name>
    <name type="common">Para rubber tree</name>
    <name type="synonym">Siphonia brasiliensis</name>
    <dbReference type="NCBI Taxonomy" id="3981"/>
    <lineage>
        <taxon>Eukaryota</taxon>
        <taxon>Viridiplantae</taxon>
        <taxon>Streptophyta</taxon>
        <taxon>Embryophyta</taxon>
        <taxon>Tracheophyta</taxon>
        <taxon>Spermatophyta</taxon>
        <taxon>Magnoliopsida</taxon>
        <taxon>eudicotyledons</taxon>
        <taxon>Gunneridae</taxon>
        <taxon>Pentapetalae</taxon>
        <taxon>rosids</taxon>
        <taxon>fabids</taxon>
        <taxon>Malpighiales</taxon>
        <taxon>Euphorbiaceae</taxon>
        <taxon>Crotonoideae</taxon>
        <taxon>Micrandreae</taxon>
        <taxon>Hevea</taxon>
    </lineage>
</organism>
<reference evidence="1 2" key="1">
    <citation type="journal article" date="2020" name="Mol. Plant">
        <title>The Chromosome-Based Rubber Tree Genome Provides New Insights into Spurge Genome Evolution and Rubber Biosynthesis.</title>
        <authorList>
            <person name="Liu J."/>
            <person name="Shi C."/>
            <person name="Shi C.C."/>
            <person name="Li W."/>
            <person name="Zhang Q.J."/>
            <person name="Zhang Y."/>
            <person name="Li K."/>
            <person name="Lu H.F."/>
            <person name="Shi C."/>
            <person name="Zhu S.T."/>
            <person name="Xiao Z.Y."/>
            <person name="Nan H."/>
            <person name="Yue Y."/>
            <person name="Zhu X.G."/>
            <person name="Wu Y."/>
            <person name="Hong X.N."/>
            <person name="Fan G.Y."/>
            <person name="Tong Y."/>
            <person name="Zhang D."/>
            <person name="Mao C.L."/>
            <person name="Liu Y.L."/>
            <person name="Hao S.J."/>
            <person name="Liu W.Q."/>
            <person name="Lv M.Q."/>
            <person name="Zhang H.B."/>
            <person name="Liu Y."/>
            <person name="Hu-Tang G.R."/>
            <person name="Wang J.P."/>
            <person name="Wang J.H."/>
            <person name="Sun Y.H."/>
            <person name="Ni S.B."/>
            <person name="Chen W.B."/>
            <person name="Zhang X.C."/>
            <person name="Jiao Y.N."/>
            <person name="Eichler E.E."/>
            <person name="Li G.H."/>
            <person name="Liu X."/>
            <person name="Gao L.Z."/>
        </authorList>
    </citation>
    <scope>NUCLEOTIDE SEQUENCE [LARGE SCALE GENOMIC DNA]</scope>
    <source>
        <strain evidence="2">cv. GT1</strain>
        <tissue evidence="1">Leaf</tissue>
    </source>
</reference>
<keyword evidence="2" id="KW-1185">Reference proteome</keyword>
<proteinExistence type="predicted"/>
<dbReference type="Proteomes" id="UP000467840">
    <property type="component" value="Chromosome 2"/>
</dbReference>
<gene>
    <name evidence="1" type="ORF">GH714_020939</name>
</gene>
<dbReference type="EMBL" id="JAAGAX010000015">
    <property type="protein sequence ID" value="KAF2291248.1"/>
    <property type="molecule type" value="Genomic_DNA"/>
</dbReference>
<evidence type="ECO:0000313" key="1">
    <source>
        <dbReference type="EMBL" id="KAF2291248.1"/>
    </source>
</evidence>
<dbReference type="AlphaFoldDB" id="A0A6A6KTG7"/>
<accession>A0A6A6KTG7</accession>
<comment type="caution">
    <text evidence="1">The sequence shown here is derived from an EMBL/GenBank/DDBJ whole genome shotgun (WGS) entry which is preliminary data.</text>
</comment>